<gene>
    <name evidence="15" type="ORF">H8706_07455</name>
</gene>
<dbReference type="InterPro" id="IPR015947">
    <property type="entry name" value="PUA-like_sf"/>
</dbReference>
<name>A0A926FB71_9FIRM</name>
<evidence type="ECO:0000313" key="15">
    <source>
        <dbReference type="EMBL" id="MBC8596706.1"/>
    </source>
</evidence>
<dbReference type="NCBIfam" id="TIGR00046">
    <property type="entry name" value="RsmE family RNA methyltransferase"/>
    <property type="match status" value="1"/>
</dbReference>
<dbReference type="NCBIfam" id="NF008692">
    <property type="entry name" value="PRK11713.1-5"/>
    <property type="match status" value="1"/>
</dbReference>
<evidence type="ECO:0000313" key="16">
    <source>
        <dbReference type="Proteomes" id="UP000647416"/>
    </source>
</evidence>
<keyword evidence="8 12" id="KW-0808">Transferase</keyword>
<comment type="caution">
    <text evidence="15">The sequence shown here is derived from an EMBL/GenBank/DDBJ whole genome shotgun (WGS) entry which is preliminary data.</text>
</comment>
<comment type="catalytic activity">
    <reaction evidence="11 12">
        <text>uridine(1498) in 16S rRNA + S-adenosyl-L-methionine = N(3)-methyluridine(1498) in 16S rRNA + S-adenosyl-L-homocysteine + H(+)</text>
        <dbReference type="Rhea" id="RHEA:42920"/>
        <dbReference type="Rhea" id="RHEA-COMP:10283"/>
        <dbReference type="Rhea" id="RHEA-COMP:10284"/>
        <dbReference type="ChEBI" id="CHEBI:15378"/>
        <dbReference type="ChEBI" id="CHEBI:57856"/>
        <dbReference type="ChEBI" id="CHEBI:59789"/>
        <dbReference type="ChEBI" id="CHEBI:65315"/>
        <dbReference type="ChEBI" id="CHEBI:74502"/>
        <dbReference type="EC" id="2.1.1.193"/>
    </reaction>
</comment>
<dbReference type="InterPro" id="IPR006700">
    <property type="entry name" value="RsmE"/>
</dbReference>
<dbReference type="Pfam" id="PF04452">
    <property type="entry name" value="Methyltrans_RNA"/>
    <property type="match status" value="1"/>
</dbReference>
<dbReference type="Pfam" id="PF20260">
    <property type="entry name" value="PUA_4"/>
    <property type="match status" value="1"/>
</dbReference>
<accession>A0A926FB71</accession>
<dbReference type="CDD" id="cd18084">
    <property type="entry name" value="RsmE-like"/>
    <property type="match status" value="1"/>
</dbReference>
<evidence type="ECO:0000256" key="3">
    <source>
        <dbReference type="ARBA" id="ARBA00012328"/>
    </source>
</evidence>
<comment type="similarity">
    <text evidence="2 12">Belongs to the RNA methyltransferase RsmE family.</text>
</comment>
<evidence type="ECO:0000256" key="6">
    <source>
        <dbReference type="ARBA" id="ARBA00022552"/>
    </source>
</evidence>
<dbReference type="SUPFAM" id="SSF75217">
    <property type="entry name" value="alpha/beta knot"/>
    <property type="match status" value="1"/>
</dbReference>
<dbReference type="PIRSF" id="PIRSF015601">
    <property type="entry name" value="MTase_slr0722"/>
    <property type="match status" value="1"/>
</dbReference>
<evidence type="ECO:0000256" key="4">
    <source>
        <dbReference type="ARBA" id="ARBA00013673"/>
    </source>
</evidence>
<evidence type="ECO:0000256" key="9">
    <source>
        <dbReference type="ARBA" id="ARBA00022691"/>
    </source>
</evidence>
<evidence type="ECO:0000256" key="2">
    <source>
        <dbReference type="ARBA" id="ARBA00005528"/>
    </source>
</evidence>
<dbReference type="PANTHER" id="PTHR30027:SF3">
    <property type="entry name" value="16S RRNA (URACIL(1498)-N(3))-METHYLTRANSFERASE"/>
    <property type="match status" value="1"/>
</dbReference>
<evidence type="ECO:0000256" key="5">
    <source>
        <dbReference type="ARBA" id="ARBA00022490"/>
    </source>
</evidence>
<feature type="domain" description="Ribosomal RNA small subunit methyltransferase E methyltransferase" evidence="13">
    <location>
        <begin position="73"/>
        <end position="234"/>
    </location>
</feature>
<evidence type="ECO:0000256" key="1">
    <source>
        <dbReference type="ARBA" id="ARBA00004496"/>
    </source>
</evidence>
<evidence type="ECO:0000256" key="10">
    <source>
        <dbReference type="ARBA" id="ARBA00025699"/>
    </source>
</evidence>
<comment type="function">
    <text evidence="10 12">Specifically methylates the N3 position of the uracil ring of uridine 1498 (m3U1498) in 16S rRNA. Acts on the fully assembled 30S ribosomal subunit.</text>
</comment>
<dbReference type="PANTHER" id="PTHR30027">
    <property type="entry name" value="RIBOSOMAL RNA SMALL SUBUNIT METHYLTRANSFERASE E"/>
    <property type="match status" value="1"/>
</dbReference>
<dbReference type="InterPro" id="IPR029026">
    <property type="entry name" value="tRNA_m1G_MTases_N"/>
</dbReference>
<proteinExistence type="inferred from homology"/>
<dbReference type="EC" id="2.1.1.193" evidence="3 12"/>
<keyword evidence="9 12" id="KW-0949">S-adenosyl-L-methionine</keyword>
<comment type="subcellular location">
    <subcellularLocation>
        <location evidence="1 12">Cytoplasm</location>
    </subcellularLocation>
</comment>
<evidence type="ECO:0000259" key="14">
    <source>
        <dbReference type="Pfam" id="PF20260"/>
    </source>
</evidence>
<evidence type="ECO:0000256" key="8">
    <source>
        <dbReference type="ARBA" id="ARBA00022679"/>
    </source>
</evidence>
<keyword evidence="6 12" id="KW-0698">rRNA processing</keyword>
<dbReference type="AlphaFoldDB" id="A0A926FB71"/>
<dbReference type="EMBL" id="JACRTE010000007">
    <property type="protein sequence ID" value="MBC8596706.1"/>
    <property type="molecule type" value="Genomic_DNA"/>
</dbReference>
<dbReference type="InterPro" id="IPR046887">
    <property type="entry name" value="RsmE_PUA-like"/>
</dbReference>
<dbReference type="Gene3D" id="3.40.1280.10">
    <property type="match status" value="1"/>
</dbReference>
<evidence type="ECO:0000256" key="12">
    <source>
        <dbReference type="PIRNR" id="PIRNR015601"/>
    </source>
</evidence>
<evidence type="ECO:0000256" key="11">
    <source>
        <dbReference type="ARBA" id="ARBA00047944"/>
    </source>
</evidence>
<reference evidence="15" key="1">
    <citation type="submission" date="2020-08" db="EMBL/GenBank/DDBJ databases">
        <title>Genome public.</title>
        <authorList>
            <person name="Liu C."/>
            <person name="Sun Q."/>
        </authorList>
    </citation>
    <scope>NUCLEOTIDE SEQUENCE</scope>
    <source>
        <strain evidence="15">NSJ-50</strain>
    </source>
</reference>
<dbReference type="RefSeq" id="WP_262432127.1">
    <property type="nucleotide sequence ID" value="NZ_JACRTE010000007.1"/>
</dbReference>
<keyword evidence="16" id="KW-1185">Reference proteome</keyword>
<dbReference type="Proteomes" id="UP000647416">
    <property type="component" value="Unassembled WGS sequence"/>
</dbReference>
<dbReference type="GO" id="GO:0005737">
    <property type="term" value="C:cytoplasm"/>
    <property type="evidence" value="ECO:0007669"/>
    <property type="project" value="UniProtKB-SubCell"/>
</dbReference>
<evidence type="ECO:0000256" key="7">
    <source>
        <dbReference type="ARBA" id="ARBA00022603"/>
    </source>
</evidence>
<organism evidence="15 16">
    <name type="scientific">Qingrenia yutianensis</name>
    <dbReference type="NCBI Taxonomy" id="2763676"/>
    <lineage>
        <taxon>Bacteria</taxon>
        <taxon>Bacillati</taxon>
        <taxon>Bacillota</taxon>
        <taxon>Clostridia</taxon>
        <taxon>Eubacteriales</taxon>
        <taxon>Oscillospiraceae</taxon>
        <taxon>Qingrenia</taxon>
    </lineage>
</organism>
<dbReference type="InterPro" id="IPR029028">
    <property type="entry name" value="Alpha/beta_knot_MTases"/>
</dbReference>
<dbReference type="GO" id="GO:0070475">
    <property type="term" value="P:rRNA base methylation"/>
    <property type="evidence" value="ECO:0007669"/>
    <property type="project" value="TreeGrafter"/>
</dbReference>
<dbReference type="GO" id="GO:0070042">
    <property type="term" value="F:rRNA (uridine-N3-)-methyltransferase activity"/>
    <property type="evidence" value="ECO:0007669"/>
    <property type="project" value="TreeGrafter"/>
</dbReference>
<dbReference type="Gene3D" id="2.40.240.20">
    <property type="entry name" value="Hypothetical PUA domain-like, domain 1"/>
    <property type="match status" value="1"/>
</dbReference>
<keyword evidence="5 12" id="KW-0963">Cytoplasm</keyword>
<dbReference type="InterPro" id="IPR046886">
    <property type="entry name" value="RsmE_MTase_dom"/>
</dbReference>
<keyword evidence="7 12" id="KW-0489">Methyltransferase</keyword>
<sequence length="243" mass="27364">MHRFYTENVYQSENKAVISGDDVKHMKKVLRLKEGDRVTVCDFKCIDYICEIVSLCENEAVLKIESSHKNAFEPPVNVTIYQGLPKSDKLEYIIQKCIELGAVKIVPTVTKRAVVKISDGEKKRARWQKIADEAAKQCGRGVRIEVNLPVLFEKAVLSANGSLKIMPYENEEKNTIKSVLKNSDEKNISIFIGPEGGFDQSEVDFAKENGVFTVTLGPRIMRTETAPIAVLSACMYEKDGWER</sequence>
<feature type="domain" description="Ribosomal RNA small subunit methyltransferase E PUA-like" evidence="14">
    <location>
        <begin position="18"/>
        <end position="64"/>
    </location>
</feature>
<protein>
    <recommendedName>
        <fullName evidence="4 12">Ribosomal RNA small subunit methyltransferase E</fullName>
        <ecNumber evidence="3 12">2.1.1.193</ecNumber>
    </recommendedName>
</protein>
<evidence type="ECO:0000259" key="13">
    <source>
        <dbReference type="Pfam" id="PF04452"/>
    </source>
</evidence>
<dbReference type="SUPFAM" id="SSF88697">
    <property type="entry name" value="PUA domain-like"/>
    <property type="match status" value="1"/>
</dbReference>